<feature type="region of interest" description="Disordered" evidence="3">
    <location>
        <begin position="472"/>
        <end position="545"/>
    </location>
</feature>
<dbReference type="EMBL" id="AEWJ01000021">
    <property type="protein sequence ID" value="EGD60426.1"/>
    <property type="molecule type" value="Genomic_DNA"/>
</dbReference>
<keyword evidence="2" id="KW-0378">Hydrolase</keyword>
<evidence type="ECO:0000256" key="2">
    <source>
        <dbReference type="PROSITE-ProRule" id="PRU01161"/>
    </source>
</evidence>
<dbReference type="eggNOG" id="COG1752">
    <property type="taxonomic scope" value="Bacteria"/>
</dbReference>
<dbReference type="OrthoDB" id="1488362at2"/>
<dbReference type="STRING" id="983920.Y88_0074"/>
<gene>
    <name evidence="5" type="ORF">Y88_0074</name>
</gene>
<accession>F1Z4N7</accession>
<dbReference type="InterPro" id="IPR016035">
    <property type="entry name" value="Acyl_Trfase/lysoPLipase"/>
</dbReference>
<feature type="short sequence motif" description="DGA/G" evidence="2">
    <location>
        <begin position="311"/>
        <end position="313"/>
    </location>
</feature>
<proteinExistence type="predicted"/>
<comment type="caution">
    <text evidence="5">The sequence shown here is derived from an EMBL/GenBank/DDBJ whole genome shotgun (WGS) entry which is preliminary data.</text>
</comment>
<comment type="caution">
    <text evidence="2">Lacks conserved residue(s) required for the propagation of feature annotation.</text>
</comment>
<dbReference type="HOGENOM" id="CLU_021032_0_0_5"/>
<dbReference type="GO" id="GO:0016042">
    <property type="term" value="P:lipid catabolic process"/>
    <property type="evidence" value="ECO:0007669"/>
    <property type="project" value="UniProtKB-UniRule"/>
</dbReference>
<organism evidence="5 6">
    <name type="scientific">Novosphingobium nitrogenifigens DSM 19370</name>
    <dbReference type="NCBI Taxonomy" id="983920"/>
    <lineage>
        <taxon>Bacteria</taxon>
        <taxon>Pseudomonadati</taxon>
        <taxon>Pseudomonadota</taxon>
        <taxon>Alphaproteobacteria</taxon>
        <taxon>Sphingomonadales</taxon>
        <taxon>Sphingomonadaceae</taxon>
        <taxon>Novosphingobium</taxon>
    </lineage>
</organism>
<evidence type="ECO:0000313" key="6">
    <source>
        <dbReference type="Proteomes" id="UP000004728"/>
    </source>
</evidence>
<dbReference type="InParanoid" id="F1Z4N7"/>
<dbReference type="GO" id="GO:0016787">
    <property type="term" value="F:hydrolase activity"/>
    <property type="evidence" value="ECO:0007669"/>
    <property type="project" value="UniProtKB-UniRule"/>
</dbReference>
<evidence type="ECO:0000256" key="1">
    <source>
        <dbReference type="ARBA" id="ARBA00023098"/>
    </source>
</evidence>
<dbReference type="Proteomes" id="UP000004728">
    <property type="component" value="Unassembled WGS sequence"/>
</dbReference>
<dbReference type="InterPro" id="IPR002641">
    <property type="entry name" value="PNPLA_dom"/>
</dbReference>
<evidence type="ECO:0000313" key="5">
    <source>
        <dbReference type="EMBL" id="EGD60426.1"/>
    </source>
</evidence>
<feature type="active site" description="Nucleophile" evidence="2">
    <location>
        <position position="67"/>
    </location>
</feature>
<feature type="domain" description="PNPLA" evidence="4">
    <location>
        <begin position="18"/>
        <end position="324"/>
    </location>
</feature>
<dbReference type="RefSeq" id="WP_008064999.1">
    <property type="nucleotide sequence ID" value="NZ_AQWK01000029.1"/>
</dbReference>
<keyword evidence="2" id="KW-0442">Lipid degradation</keyword>
<feature type="active site" description="Proton acceptor" evidence="2">
    <location>
        <position position="311"/>
    </location>
</feature>
<sequence length="563" mass="60472">MFTDLPGDAHPRIFEIGLVLAGAVSAGAYTGGVLDFLFEALDALADNRANDGRGLHEVRLKVITGASAGGMTAAITAAAAKRRFPHIRTDNDAASKGADNPFYNAWVLQIDIRSLLDTADLAATKAAFGKPVLQSLLDCSVLDTIVTTTLGARNNDSADPPDRPWLADRVHLCFTTTNLRGVTYAFPFSGSQGALYSMTRHNDVARFSLHVRGSSTPRPDEIDLSFVPAGTTDSDWSSMGQAALATGAFPVALRARAIKPIAELYAASWFNKQGTATLTSSVKSEFTTEGQLIHLDDDTPSQPDLQYIAIDGGMINNEPLELARIELAGILGHNPQTAQSACRAVIMVDPFPATPDPGTLTGTGNETVWAVMGGMMTAFTNQNRFHPEDIRLALDESVYSRFMISPSGPNAKEGAQAIAGGALHGFSGFLDKSYRHHDFMLGRLNCYNFLKYYFTIPIPEPTDNSTPMPWLFSGEPRTLNEDLPPHLRTGPRHTAVPSSPCSARQRRNPHPRDGPSTHSIPTACAVPSAAGSTRSSTPISRPWPPPRGASAWVWHGLRSFPAA</sequence>
<dbReference type="Pfam" id="PF01734">
    <property type="entry name" value="Patatin"/>
    <property type="match status" value="1"/>
</dbReference>
<dbReference type="SUPFAM" id="SSF52151">
    <property type="entry name" value="FabD/lysophospholipase-like"/>
    <property type="match status" value="1"/>
</dbReference>
<keyword evidence="6" id="KW-1185">Reference proteome</keyword>
<reference evidence="5 6" key="1">
    <citation type="journal article" date="2012" name="J. Bacteriol.">
        <title>Draft Genome Sequence of Novosphingobium nitrogenifigens Y88T.</title>
        <authorList>
            <person name="Strabala T.J."/>
            <person name="Macdonald L."/>
            <person name="Liu V."/>
            <person name="Smit A.M."/>
        </authorList>
    </citation>
    <scope>NUCLEOTIDE SEQUENCE [LARGE SCALE GENOMIC DNA]</scope>
    <source>
        <strain evidence="5 6">DSM 19370</strain>
    </source>
</reference>
<feature type="compositionally biased region" description="Polar residues" evidence="3">
    <location>
        <begin position="530"/>
        <end position="539"/>
    </location>
</feature>
<name>F1Z4N7_9SPHN</name>
<dbReference type="PROSITE" id="PS51635">
    <property type="entry name" value="PNPLA"/>
    <property type="match status" value="1"/>
</dbReference>
<dbReference type="AlphaFoldDB" id="F1Z4N7"/>
<dbReference type="Gene3D" id="3.40.1090.10">
    <property type="entry name" value="Cytosolic phospholipase A2 catalytic domain"/>
    <property type="match status" value="1"/>
</dbReference>
<protein>
    <submittedName>
        <fullName evidence="5">Putative patatin</fullName>
    </submittedName>
</protein>
<evidence type="ECO:0000259" key="4">
    <source>
        <dbReference type="PROSITE" id="PS51635"/>
    </source>
</evidence>
<keyword evidence="1 2" id="KW-0443">Lipid metabolism</keyword>
<feature type="short sequence motif" description="GXSXG" evidence="2">
    <location>
        <begin position="65"/>
        <end position="69"/>
    </location>
</feature>
<evidence type="ECO:0000256" key="3">
    <source>
        <dbReference type="SAM" id="MobiDB-lite"/>
    </source>
</evidence>